<dbReference type="SUPFAM" id="SSF48452">
    <property type="entry name" value="TPR-like"/>
    <property type="match status" value="1"/>
</dbReference>
<dbReference type="EMBL" id="JAIMBW010000001">
    <property type="protein sequence ID" value="MBY4891784.1"/>
    <property type="molecule type" value="Genomic_DNA"/>
</dbReference>
<dbReference type="InterPro" id="IPR010982">
    <property type="entry name" value="Lambda_DNA-bd_dom_sf"/>
</dbReference>
<dbReference type="AlphaFoldDB" id="A0A975TVN7"/>
<dbReference type="InterPro" id="IPR011990">
    <property type="entry name" value="TPR-like_helical_dom_sf"/>
</dbReference>
<organism evidence="4">
    <name type="scientific">Gymnodinialimonas phycosphaerae</name>
    <dbReference type="NCBI Taxonomy" id="2841589"/>
    <lineage>
        <taxon>Bacteria</taxon>
        <taxon>Pseudomonadati</taxon>
        <taxon>Pseudomonadota</taxon>
        <taxon>Alphaproteobacteria</taxon>
        <taxon>Rhodobacterales</taxon>
        <taxon>Paracoccaceae</taxon>
        <taxon>Gymnodinialimonas</taxon>
    </lineage>
</organism>
<evidence type="ECO:0000256" key="1">
    <source>
        <dbReference type="ARBA" id="ARBA00022737"/>
    </source>
</evidence>
<dbReference type="Gene3D" id="1.10.260.40">
    <property type="entry name" value="lambda repressor-like DNA-binding domains"/>
    <property type="match status" value="1"/>
</dbReference>
<sequence>MESHFGQRFGVLIARKREERGWSLAQLAVAAYGDDSNGGETRKADVQKLEAGNSRKPNAATIRKYRLALDLTQEEIDACRTPEEIELAQFAKALFDVIAEGAKAAGLTEDLALAVSENYAENNHGNFKGALASLKDALSKAAEAQRRGDFGSNFETDAEKFIQHINARNREGEIDEAYTDLQAEAASRAERREAMLAEDTRILDLLITQAAMANDADGYAQAQLQRVQLDSPSAEDTFKRLRALQGERYEEGLRLGTPFALTAAAGLARKCAEIAPTPYRRTMAQNDLAIALEAQGIRTQGAAGNTLLTEAVDSYRAALRVYIEADHPVDWAMTMQNLGGALQTQGSRTQGAKGHALLTEATDSYRSALRVFTEADHPVDWAGTMQNLAVALETQGSRTDGPEGPALLAEAVESYRSALRVYTEAERPVQWAGTMQNLAIALKNQGTITQGAEGNALLADAVDSYRSALRVTTEEDHPVQWAMTMQNLAIAQQNQGTRTQGAAGNALLKEAMESYRAALRVRTEADHPVDWAMTQENLAVAEVARAAHDTTPDPRPHLDAALIHVDNALRIYDPVHMSYDHARAARLRTEILKALDALPPSSSS</sequence>
<dbReference type="EMBL" id="CP078073">
    <property type="protein sequence ID" value="QXL88559.1"/>
    <property type="molecule type" value="Genomic_DNA"/>
</dbReference>
<dbReference type="InterPro" id="IPR001387">
    <property type="entry name" value="Cro/C1-type_HTH"/>
</dbReference>
<evidence type="ECO:0000256" key="2">
    <source>
        <dbReference type="ARBA" id="ARBA00022803"/>
    </source>
</evidence>
<dbReference type="PANTHER" id="PTHR45641">
    <property type="entry name" value="TETRATRICOPEPTIDE REPEAT PROTEIN (AFU_ORTHOLOGUE AFUA_6G03870)"/>
    <property type="match status" value="1"/>
</dbReference>
<accession>A0A975TVN7</accession>
<keyword evidence="2" id="KW-0802">TPR repeat</keyword>
<keyword evidence="5" id="KW-1185">Reference proteome</keyword>
<reference evidence="4 5" key="1">
    <citation type="submission" date="2021-07" db="EMBL/GenBank/DDBJ databases">
        <title>Karlodiniumbacter phycospheric gen. nov., sp. nov., a phycosphere bacterium isolated from karlodinium veneficum.</title>
        <authorList>
            <person name="Peng Y."/>
            <person name="Jiang L."/>
            <person name="Lee J."/>
        </authorList>
    </citation>
    <scope>NUCLEOTIDE SEQUENCE</scope>
    <source>
        <strain evidence="4 5">N5</strain>
    </source>
</reference>
<dbReference type="CDD" id="cd00093">
    <property type="entry name" value="HTH_XRE"/>
    <property type="match status" value="1"/>
</dbReference>
<gene>
    <name evidence="4" type="ORF">KUL25_03275</name>
</gene>
<dbReference type="RefSeq" id="WP_257891628.1">
    <property type="nucleotide sequence ID" value="NZ_JAIMBW010000001.1"/>
</dbReference>
<feature type="domain" description="HTH cro/C1-type" evidence="3">
    <location>
        <begin position="13"/>
        <end position="76"/>
    </location>
</feature>
<evidence type="ECO:0000259" key="3">
    <source>
        <dbReference type="PROSITE" id="PS50943"/>
    </source>
</evidence>
<keyword evidence="1" id="KW-0677">Repeat</keyword>
<dbReference type="PANTHER" id="PTHR45641:SF19">
    <property type="entry name" value="NEPHROCYSTIN-3"/>
    <property type="match status" value="1"/>
</dbReference>
<dbReference type="PROSITE" id="PS50943">
    <property type="entry name" value="HTH_CROC1"/>
    <property type="match status" value="1"/>
</dbReference>
<dbReference type="Gene3D" id="1.25.40.10">
    <property type="entry name" value="Tetratricopeptide repeat domain"/>
    <property type="match status" value="2"/>
</dbReference>
<proteinExistence type="predicted"/>
<evidence type="ECO:0000313" key="5">
    <source>
        <dbReference type="Proteomes" id="UP000693972"/>
    </source>
</evidence>
<evidence type="ECO:0000313" key="4">
    <source>
        <dbReference type="EMBL" id="QXL88559.1"/>
    </source>
</evidence>
<dbReference type="Proteomes" id="UP000693972">
    <property type="component" value="Unassembled WGS sequence"/>
</dbReference>
<name>A0A975TVN7_9RHOB</name>
<dbReference type="GO" id="GO:0003677">
    <property type="term" value="F:DNA binding"/>
    <property type="evidence" value="ECO:0007669"/>
    <property type="project" value="InterPro"/>
</dbReference>
<protein>
    <recommendedName>
        <fullName evidence="3">HTH cro/C1-type domain-containing protein</fullName>
    </recommendedName>
</protein>